<dbReference type="UniPathway" id="UPA00060">
    <property type="reaction ID" value="UER00138"/>
</dbReference>
<keyword evidence="2" id="KW-0418">Kinase</keyword>
<dbReference type="GO" id="GO:0009229">
    <property type="term" value="P:thiamine diphosphate biosynthetic process"/>
    <property type="evidence" value="ECO:0007669"/>
    <property type="project" value="UniProtKB-UniPathway"/>
</dbReference>
<accession>A3SR18</accession>
<dbReference type="GO" id="GO:0005829">
    <property type="term" value="C:cytosol"/>
    <property type="evidence" value="ECO:0007669"/>
    <property type="project" value="TreeGrafter"/>
</dbReference>
<keyword evidence="2" id="KW-0808">Transferase</keyword>
<dbReference type="EMBL" id="AALY01000003">
    <property type="protein sequence ID" value="EAP75577.1"/>
    <property type="molecule type" value="Genomic_DNA"/>
</dbReference>
<dbReference type="Gene3D" id="3.40.1190.20">
    <property type="match status" value="1"/>
</dbReference>
<dbReference type="eggNOG" id="COG0351">
    <property type="taxonomic scope" value="Bacteria"/>
</dbReference>
<dbReference type="Proteomes" id="UP000005954">
    <property type="component" value="Unassembled WGS sequence"/>
</dbReference>
<feature type="non-terminal residue" evidence="2">
    <location>
        <position position="193"/>
    </location>
</feature>
<dbReference type="GO" id="GO:0008902">
    <property type="term" value="F:hydroxymethylpyrimidine kinase activity"/>
    <property type="evidence" value="ECO:0007669"/>
    <property type="project" value="TreeGrafter"/>
</dbReference>
<name>A3SR18_ROSNI</name>
<dbReference type="InterPro" id="IPR013749">
    <property type="entry name" value="PM/HMP-P_kinase-1"/>
</dbReference>
<dbReference type="Pfam" id="PF08543">
    <property type="entry name" value="Phos_pyr_kin"/>
    <property type="match status" value="1"/>
</dbReference>
<proteinExistence type="predicted"/>
<dbReference type="HOGENOM" id="CLU_020520_0_2_5"/>
<sequence length="193" mass="18940">MSAILTIGGTDSSGGAGLTRDAQVARDLGLTPRPVVTAVTAQTDAGVVAIHPVPPAMIAEQIAAALATGPVGAVKIGMLGSLEAAEAVAQALADCPAPRVLDPVLKASSGGALGGPEMLRPLLPGLTLLTPNLAEAAELSGGAEAHTDTHREMQGAGILGLGVQAVLIKGGHGAGDESIDYLYGAGDPRSYAA</sequence>
<dbReference type="GO" id="GO:0009228">
    <property type="term" value="P:thiamine biosynthetic process"/>
    <property type="evidence" value="ECO:0007669"/>
    <property type="project" value="TreeGrafter"/>
</dbReference>
<dbReference type="PANTHER" id="PTHR20858">
    <property type="entry name" value="PHOSPHOMETHYLPYRIMIDINE KINASE"/>
    <property type="match status" value="1"/>
</dbReference>
<comment type="caution">
    <text evidence="2">The sequence shown here is derived from an EMBL/GenBank/DDBJ whole genome shotgun (WGS) entry which is preliminary data.</text>
</comment>
<organism evidence="2 3">
    <name type="scientific">Roseovarius nubinhibens (strain ATCC BAA-591 / DSM 15170 / ISM)</name>
    <dbReference type="NCBI Taxonomy" id="89187"/>
    <lineage>
        <taxon>Bacteria</taxon>
        <taxon>Pseudomonadati</taxon>
        <taxon>Pseudomonadota</taxon>
        <taxon>Alphaproteobacteria</taxon>
        <taxon>Rhodobacterales</taxon>
        <taxon>Roseobacteraceae</taxon>
        <taxon>Roseovarius</taxon>
    </lineage>
</organism>
<evidence type="ECO:0000313" key="3">
    <source>
        <dbReference type="Proteomes" id="UP000005954"/>
    </source>
</evidence>
<keyword evidence="3" id="KW-1185">Reference proteome</keyword>
<dbReference type="STRING" id="89187.ISM_10651"/>
<dbReference type="PANTHER" id="PTHR20858:SF17">
    <property type="entry name" value="HYDROXYMETHYLPYRIMIDINE_PHOSPHOMETHYLPYRIMIDINE KINASE THI20-RELATED"/>
    <property type="match status" value="1"/>
</dbReference>
<dbReference type="RefSeq" id="WP_009814140.1">
    <property type="nucleotide sequence ID" value="NZ_CH724156.1"/>
</dbReference>
<protein>
    <submittedName>
        <fullName evidence="2">Phosphomethylpyrimidine kinase ThiD</fullName>
    </submittedName>
</protein>
<gene>
    <name evidence="2" type="ORF">ISM_10651</name>
</gene>
<feature type="domain" description="Pyridoxamine kinase/Phosphomethylpyrimidine kinase" evidence="1">
    <location>
        <begin position="11"/>
        <end position="186"/>
    </location>
</feature>
<reference evidence="2 3" key="1">
    <citation type="submission" date="2005-12" db="EMBL/GenBank/DDBJ databases">
        <authorList>
            <person name="Moran M.A."/>
            <person name="Ferriera S."/>
            <person name="Johnson J."/>
            <person name="Kravitz S."/>
            <person name="Halpern A."/>
            <person name="Remington K."/>
            <person name="Beeson K."/>
            <person name="Tran B."/>
            <person name="Rogers Y.-H."/>
            <person name="Friedman R."/>
            <person name="Venter J.C."/>
        </authorList>
    </citation>
    <scope>NUCLEOTIDE SEQUENCE [LARGE SCALE GENOMIC DNA]</scope>
    <source>
        <strain evidence="3">ATCC BAA-591 / DSM 15170 / ISM</strain>
    </source>
</reference>
<dbReference type="GO" id="GO:0008972">
    <property type="term" value="F:phosphomethylpyrimidine kinase activity"/>
    <property type="evidence" value="ECO:0007669"/>
    <property type="project" value="TreeGrafter"/>
</dbReference>
<evidence type="ECO:0000313" key="2">
    <source>
        <dbReference type="EMBL" id="EAP75577.1"/>
    </source>
</evidence>
<dbReference type="OrthoDB" id="9810880at2"/>
<evidence type="ECO:0000259" key="1">
    <source>
        <dbReference type="Pfam" id="PF08543"/>
    </source>
</evidence>
<dbReference type="AlphaFoldDB" id="A3SR18"/>
<dbReference type="InterPro" id="IPR029056">
    <property type="entry name" value="Ribokinase-like"/>
</dbReference>
<dbReference type="SUPFAM" id="SSF53613">
    <property type="entry name" value="Ribokinase-like"/>
    <property type="match status" value="1"/>
</dbReference>